<evidence type="ECO:0000259" key="8">
    <source>
        <dbReference type="Pfam" id="PF02771"/>
    </source>
</evidence>
<evidence type="ECO:0000256" key="3">
    <source>
        <dbReference type="ARBA" id="ARBA00022630"/>
    </source>
</evidence>
<protein>
    <recommendedName>
        <fullName evidence="10">Dehydrogenase</fullName>
    </recommendedName>
</protein>
<evidence type="ECO:0000259" key="7">
    <source>
        <dbReference type="Pfam" id="PF02770"/>
    </source>
</evidence>
<reference evidence="9" key="1">
    <citation type="submission" date="2018-05" db="EMBL/GenBank/DDBJ databases">
        <authorList>
            <person name="Lanie J.A."/>
            <person name="Ng W.-L."/>
            <person name="Kazmierczak K.M."/>
            <person name="Andrzejewski T.M."/>
            <person name="Davidsen T.M."/>
            <person name="Wayne K.J."/>
            <person name="Tettelin H."/>
            <person name="Glass J.I."/>
            <person name="Rusch D."/>
            <person name="Podicherti R."/>
            <person name="Tsui H.-C.T."/>
            <person name="Winkler M.E."/>
        </authorList>
    </citation>
    <scope>NUCLEOTIDE SEQUENCE</scope>
</reference>
<dbReference type="InterPro" id="IPR013786">
    <property type="entry name" value="AcylCoA_DH/ox_N"/>
</dbReference>
<evidence type="ECO:0000256" key="1">
    <source>
        <dbReference type="ARBA" id="ARBA00001974"/>
    </source>
</evidence>
<comment type="cofactor">
    <cofactor evidence="1">
        <name>FAD</name>
        <dbReference type="ChEBI" id="CHEBI:57692"/>
    </cofactor>
</comment>
<dbReference type="InterPro" id="IPR037069">
    <property type="entry name" value="AcylCoA_DH/ox_N_sf"/>
</dbReference>
<dbReference type="SUPFAM" id="SSF47203">
    <property type="entry name" value="Acyl-CoA dehydrogenase C-terminal domain-like"/>
    <property type="match status" value="1"/>
</dbReference>
<dbReference type="Gene3D" id="2.40.110.10">
    <property type="entry name" value="Butyryl-CoA Dehydrogenase, subunit A, domain 2"/>
    <property type="match status" value="1"/>
</dbReference>
<dbReference type="InterPro" id="IPR009075">
    <property type="entry name" value="AcylCo_DH/oxidase_C"/>
</dbReference>
<dbReference type="InterPro" id="IPR046373">
    <property type="entry name" value="Acyl-CoA_Oxase/DH_mid-dom_sf"/>
</dbReference>
<comment type="similarity">
    <text evidence="2">Belongs to the acyl-CoA dehydrogenase family.</text>
</comment>
<dbReference type="InterPro" id="IPR009100">
    <property type="entry name" value="AcylCoA_DH/oxidase_NM_dom_sf"/>
</dbReference>
<evidence type="ECO:0008006" key="10">
    <source>
        <dbReference type="Google" id="ProtNLM"/>
    </source>
</evidence>
<gene>
    <name evidence="9" type="ORF">METZ01_LOCUS20524</name>
</gene>
<dbReference type="PANTHER" id="PTHR43292">
    <property type="entry name" value="ACYL-COA DEHYDROGENASE"/>
    <property type="match status" value="1"/>
</dbReference>
<evidence type="ECO:0000256" key="4">
    <source>
        <dbReference type="ARBA" id="ARBA00022827"/>
    </source>
</evidence>
<accession>A0A381PL36</accession>
<dbReference type="AlphaFoldDB" id="A0A381PL36"/>
<dbReference type="InterPro" id="IPR052161">
    <property type="entry name" value="Mycobact_Acyl-CoA_DH"/>
</dbReference>
<evidence type="ECO:0000259" key="6">
    <source>
        <dbReference type="Pfam" id="PF00441"/>
    </source>
</evidence>
<keyword evidence="3" id="KW-0285">Flavoprotein</keyword>
<dbReference type="GO" id="GO:0016627">
    <property type="term" value="F:oxidoreductase activity, acting on the CH-CH group of donors"/>
    <property type="evidence" value="ECO:0007669"/>
    <property type="project" value="InterPro"/>
</dbReference>
<dbReference type="EMBL" id="UINC01001017">
    <property type="protein sequence ID" value="SUZ67670.1"/>
    <property type="molecule type" value="Genomic_DNA"/>
</dbReference>
<dbReference type="Pfam" id="PF02771">
    <property type="entry name" value="Acyl-CoA_dh_N"/>
    <property type="match status" value="1"/>
</dbReference>
<proteinExistence type="inferred from homology"/>
<dbReference type="GO" id="GO:0005886">
    <property type="term" value="C:plasma membrane"/>
    <property type="evidence" value="ECO:0007669"/>
    <property type="project" value="TreeGrafter"/>
</dbReference>
<sequence>MNDSTEEQIRSELESILERRNADTRLTTMGAGSDNVEDGRQYLAKTVTGGWHVPTWPPEFGGRGASPSQNALIGRLLREFVVPDLYPFAIGLGMVGPALLAHGTQRQQQDWLQPIASGSSIWCQMFSEPEAGSDLANVALKATQDGEEWVLSGQKTWTSRAMWADWAICLARTDPGQPKHKGLTMFALPIDIPGVEVRPLTQMNRDAHFSEVFVEEARVLDLWRIGEIGEGWRVAMTVLAHERAGGGSRGGGDGNARGVRIPGWISDLQALGVAENQLWRDEVSNIYSHDRVSRWTSQRAADEARVSGVPGPAGSGAKLRTVKSYKDRAYLSNRSAASYGMLTEGAGYIETMTAPSMSIRGGTDEIQRNILGERVLGLPGEPRLDRDVPWSDSRRGLL</sequence>
<dbReference type="Gene3D" id="1.10.540.10">
    <property type="entry name" value="Acyl-CoA dehydrogenase/oxidase, N-terminal domain"/>
    <property type="match status" value="1"/>
</dbReference>
<feature type="domain" description="Acyl-CoA oxidase/dehydrogenase middle" evidence="7">
    <location>
        <begin position="123"/>
        <end position="212"/>
    </location>
</feature>
<dbReference type="PANTHER" id="PTHR43292:SF4">
    <property type="entry name" value="ACYL-COA DEHYDROGENASE FADE34"/>
    <property type="match status" value="1"/>
</dbReference>
<name>A0A381PL36_9ZZZZ</name>
<feature type="domain" description="Acyl-CoA dehydrogenase/oxidase N-terminal" evidence="8">
    <location>
        <begin position="6"/>
        <end position="118"/>
    </location>
</feature>
<dbReference type="SUPFAM" id="SSF56645">
    <property type="entry name" value="Acyl-CoA dehydrogenase NM domain-like"/>
    <property type="match status" value="1"/>
</dbReference>
<dbReference type="InterPro" id="IPR006091">
    <property type="entry name" value="Acyl-CoA_Oxase/DH_mid-dom"/>
</dbReference>
<evidence type="ECO:0000313" key="9">
    <source>
        <dbReference type="EMBL" id="SUZ67670.1"/>
    </source>
</evidence>
<dbReference type="GO" id="GO:0050660">
    <property type="term" value="F:flavin adenine dinucleotide binding"/>
    <property type="evidence" value="ECO:0007669"/>
    <property type="project" value="InterPro"/>
</dbReference>
<organism evidence="9">
    <name type="scientific">marine metagenome</name>
    <dbReference type="NCBI Taxonomy" id="408172"/>
    <lineage>
        <taxon>unclassified sequences</taxon>
        <taxon>metagenomes</taxon>
        <taxon>ecological metagenomes</taxon>
    </lineage>
</organism>
<keyword evidence="5" id="KW-0560">Oxidoreductase</keyword>
<keyword evidence="4" id="KW-0274">FAD</keyword>
<dbReference type="InterPro" id="IPR036250">
    <property type="entry name" value="AcylCo_DH-like_C"/>
</dbReference>
<feature type="domain" description="Acyl-CoA dehydrogenase/oxidase C-terminal" evidence="6">
    <location>
        <begin position="229"/>
        <end position="376"/>
    </location>
</feature>
<dbReference type="Pfam" id="PF02770">
    <property type="entry name" value="Acyl-CoA_dh_M"/>
    <property type="match status" value="1"/>
</dbReference>
<evidence type="ECO:0000256" key="2">
    <source>
        <dbReference type="ARBA" id="ARBA00009347"/>
    </source>
</evidence>
<evidence type="ECO:0000256" key="5">
    <source>
        <dbReference type="ARBA" id="ARBA00023002"/>
    </source>
</evidence>
<dbReference type="Gene3D" id="1.20.140.10">
    <property type="entry name" value="Butyryl-CoA Dehydrogenase, subunit A, domain 3"/>
    <property type="match status" value="1"/>
</dbReference>
<dbReference type="Pfam" id="PF00441">
    <property type="entry name" value="Acyl-CoA_dh_1"/>
    <property type="match status" value="1"/>
</dbReference>